<evidence type="ECO:0000313" key="5">
    <source>
        <dbReference type="Proteomes" id="UP000826271"/>
    </source>
</evidence>
<proteinExistence type="inferred from homology"/>
<dbReference type="SMART" id="SM00733">
    <property type="entry name" value="Mterf"/>
    <property type="match status" value="9"/>
</dbReference>
<dbReference type="GO" id="GO:0003676">
    <property type="term" value="F:nucleic acid binding"/>
    <property type="evidence" value="ECO:0007669"/>
    <property type="project" value="InterPro"/>
</dbReference>
<accession>A0AAV6WS85</accession>
<keyword evidence="3" id="KW-0809">Transit peptide</keyword>
<evidence type="ECO:0000256" key="3">
    <source>
        <dbReference type="ARBA" id="ARBA00022946"/>
    </source>
</evidence>
<dbReference type="PANTHER" id="PTHR13068">
    <property type="entry name" value="CGI-12 PROTEIN-RELATED"/>
    <property type="match status" value="1"/>
</dbReference>
<comment type="caution">
    <text evidence="4">The sequence shown here is derived from an EMBL/GenBank/DDBJ whole genome shotgun (WGS) entry which is preliminary data.</text>
</comment>
<sequence>MPKFMLALQFGSRLIDSLSRNYQAGPCKSLLCFTSSFFTASPNRFYTSTPNLDSEKFDLVDYLVDSLKFTKTKALSVCSRFPHINSSEKPESVVHFFKGLGFSDTQIQFSVRRQPAVLFTDVEKILKPKVKFYQKLGLTRNHLGTVISKNPSLLTSSLNKKLKPSIGVIKKVLKLNGSAHSPDDINDLMFRILSRYPWVIGRDTRLLSSVTYLKRCGIVGSQLIMLLKSEPRLFSLPEAELKNLISRVTEMGFAMRSRMLVYGIVAVYCNSAETISRKYKLLESFGFSRHECNEMFVKTPMLFKSSEEKLRGGIEFFLHTLKLDKSVLVGSPAFLTFSLEKRMIPRYKIFEMIKSRNLLEKEPSFLGVLILPNEKFVEKYILRFADDAKDLLVAYDDGHLLDSSKG</sequence>
<dbReference type="InterPro" id="IPR038538">
    <property type="entry name" value="MTERF_sf"/>
</dbReference>
<evidence type="ECO:0000256" key="2">
    <source>
        <dbReference type="ARBA" id="ARBA00022472"/>
    </source>
</evidence>
<dbReference type="PANTHER" id="PTHR13068:SF173">
    <property type="entry name" value="EMB|CAB62602.1"/>
    <property type="match status" value="1"/>
</dbReference>
<dbReference type="InterPro" id="IPR003690">
    <property type="entry name" value="MTERF"/>
</dbReference>
<evidence type="ECO:0000256" key="1">
    <source>
        <dbReference type="ARBA" id="ARBA00007692"/>
    </source>
</evidence>
<keyword evidence="2" id="KW-0806">Transcription termination</keyword>
<dbReference type="Pfam" id="PF02536">
    <property type="entry name" value="mTERF"/>
    <property type="match status" value="2"/>
</dbReference>
<dbReference type="GO" id="GO:0006353">
    <property type="term" value="P:DNA-templated transcription termination"/>
    <property type="evidence" value="ECO:0007669"/>
    <property type="project" value="UniProtKB-KW"/>
</dbReference>
<keyword evidence="5" id="KW-1185">Reference proteome</keyword>
<keyword evidence="2" id="KW-0804">Transcription</keyword>
<organism evidence="4 5">
    <name type="scientific">Buddleja alternifolia</name>
    <dbReference type="NCBI Taxonomy" id="168488"/>
    <lineage>
        <taxon>Eukaryota</taxon>
        <taxon>Viridiplantae</taxon>
        <taxon>Streptophyta</taxon>
        <taxon>Embryophyta</taxon>
        <taxon>Tracheophyta</taxon>
        <taxon>Spermatophyta</taxon>
        <taxon>Magnoliopsida</taxon>
        <taxon>eudicotyledons</taxon>
        <taxon>Gunneridae</taxon>
        <taxon>Pentapetalae</taxon>
        <taxon>asterids</taxon>
        <taxon>lamiids</taxon>
        <taxon>Lamiales</taxon>
        <taxon>Scrophulariaceae</taxon>
        <taxon>Buddlejeae</taxon>
        <taxon>Buddleja</taxon>
    </lineage>
</organism>
<dbReference type="EMBL" id="WHWC01000011">
    <property type="protein sequence ID" value="KAG8373318.1"/>
    <property type="molecule type" value="Genomic_DNA"/>
</dbReference>
<dbReference type="FunFam" id="1.25.70.10:FF:000001">
    <property type="entry name" value="Mitochondrial transcription termination factor-like"/>
    <property type="match status" value="1"/>
</dbReference>
<dbReference type="AlphaFoldDB" id="A0AAV6WS85"/>
<gene>
    <name evidence="4" type="ORF">BUALT_Bualt11G0011500</name>
</gene>
<comment type="similarity">
    <text evidence="1">Belongs to the mTERF family.</text>
</comment>
<protein>
    <submittedName>
        <fullName evidence="4">Uncharacterized protein</fullName>
    </submittedName>
</protein>
<reference evidence="4" key="1">
    <citation type="submission" date="2019-10" db="EMBL/GenBank/DDBJ databases">
        <authorList>
            <person name="Zhang R."/>
            <person name="Pan Y."/>
            <person name="Wang J."/>
            <person name="Ma R."/>
            <person name="Yu S."/>
        </authorList>
    </citation>
    <scope>NUCLEOTIDE SEQUENCE</scope>
    <source>
        <strain evidence="4">LA-IB0</strain>
        <tissue evidence="4">Leaf</tissue>
    </source>
</reference>
<keyword evidence="2" id="KW-0805">Transcription regulation</keyword>
<evidence type="ECO:0000313" key="4">
    <source>
        <dbReference type="EMBL" id="KAG8373318.1"/>
    </source>
</evidence>
<dbReference type="Proteomes" id="UP000826271">
    <property type="component" value="Unassembled WGS sequence"/>
</dbReference>
<name>A0AAV6WS85_9LAMI</name>
<dbReference type="Gene3D" id="1.25.70.10">
    <property type="entry name" value="Transcription termination factor 3, mitochondrial"/>
    <property type="match status" value="2"/>
</dbReference>